<dbReference type="SMART" id="SM00233">
    <property type="entry name" value="PH"/>
    <property type="match status" value="1"/>
</dbReference>
<dbReference type="InterPro" id="IPR027267">
    <property type="entry name" value="AH/BAR_dom_sf"/>
</dbReference>
<dbReference type="OrthoDB" id="2264563at2759"/>
<dbReference type="STRING" id="50376.A0A517L973"/>
<dbReference type="InterPro" id="IPR001849">
    <property type="entry name" value="PH_domain"/>
</dbReference>
<keyword evidence="5" id="KW-1185">Reference proteome</keyword>
<sequence length="520" mass="55575">MTSTLPTRSATSATRSSTLSDDDAIPDENTSETTKLFSERLRAWKHACGYLEEYIKATEKMQHTHGKEYEKVLKTVSHPLKEGDHFDQQSGGVAGMFENIRSNTQGIANSHTETAKILKGTILPIFERLHTEVKAKDKELIKGAGKGGKAVDKARSTTQKHIELLAQHTAAFDSTGGKVTAHDDPYIIQRGVNHRLNKQIQEENANRQDMIQVQNSFAQFEAHVLQTIQHGMDQFNQVVGKQADQTKLMYGDMTATAQRVPANFEWDGFVKRNSAILIDPSAPLRSLSTTTFPNQNHKATQPMIAGSLERKGKVMGKYKPGYYVVTPSKFLHEYETDDDLAKDPSPENSLYLPDCIVGALDGQKFAVKGKDASKGKLGISMTHEYQFKAHTAKEAEQWYSVVNSLAGSTSTEKPDVSAPSSPVVGQGSHDNSLDARTTAPLQTSGITGAETVVSPATATPTAGGKEGLGLAQAMEAEHSAPAYSAAPAVGSASAAPAAPAAPAGGSASAAPAAPAAHGKI</sequence>
<evidence type="ECO:0000256" key="2">
    <source>
        <dbReference type="SAM" id="MobiDB-lite"/>
    </source>
</evidence>
<dbReference type="SUPFAM" id="SSF50729">
    <property type="entry name" value="PH domain-like"/>
    <property type="match status" value="1"/>
</dbReference>
<feature type="domain" description="PH" evidence="3">
    <location>
        <begin position="301"/>
        <end position="407"/>
    </location>
</feature>
<feature type="compositionally biased region" description="Acidic residues" evidence="2">
    <location>
        <begin position="20"/>
        <end position="30"/>
    </location>
</feature>
<gene>
    <name evidence="4" type="ORF">FKW77_004787</name>
</gene>
<dbReference type="Proteomes" id="UP000316270">
    <property type="component" value="Chromosome 7"/>
</dbReference>
<feature type="region of interest" description="Disordered" evidence="2">
    <location>
        <begin position="408"/>
        <end position="466"/>
    </location>
</feature>
<accession>A0A517L973</accession>
<dbReference type="Gene3D" id="1.20.1270.60">
    <property type="entry name" value="Arfaptin homology (AH) domain/BAR domain"/>
    <property type="match status" value="1"/>
</dbReference>
<dbReference type="PROSITE" id="PS50003">
    <property type="entry name" value="PH_DOMAIN"/>
    <property type="match status" value="1"/>
</dbReference>
<reference evidence="4 5" key="1">
    <citation type="submission" date="2019-07" db="EMBL/GenBank/DDBJ databases">
        <title>Finished genome of Venturia effusa.</title>
        <authorList>
            <person name="Young C.A."/>
            <person name="Cox M.P."/>
            <person name="Ganley A.R.D."/>
            <person name="David W.J."/>
        </authorList>
    </citation>
    <scope>NUCLEOTIDE SEQUENCE [LARGE SCALE GENOMIC DNA]</scope>
    <source>
        <strain evidence="5">albino</strain>
    </source>
</reference>
<dbReference type="PANTHER" id="PTHR31941:SF1">
    <property type="entry name" value="CYTOSKELETAL SIGNALING PROTEIN SLM1"/>
    <property type="match status" value="1"/>
</dbReference>
<dbReference type="SUPFAM" id="SSF103657">
    <property type="entry name" value="BAR/IMD domain-like"/>
    <property type="match status" value="1"/>
</dbReference>
<name>A0A517L973_9PEZI</name>
<dbReference type="AlphaFoldDB" id="A0A517L973"/>
<dbReference type="InterPro" id="IPR046868">
    <property type="entry name" value="BAR_4"/>
</dbReference>
<dbReference type="InterPro" id="IPR046869">
    <property type="entry name" value="SLM1/RGC1-like_PH"/>
</dbReference>
<evidence type="ECO:0000313" key="4">
    <source>
        <dbReference type="EMBL" id="QDS72181.1"/>
    </source>
</evidence>
<dbReference type="EMBL" id="CP042191">
    <property type="protein sequence ID" value="QDS72181.1"/>
    <property type="molecule type" value="Genomic_DNA"/>
</dbReference>
<proteinExistence type="predicted"/>
<dbReference type="CDD" id="cd13311">
    <property type="entry name" value="PH_Slm1"/>
    <property type="match status" value="1"/>
</dbReference>
<evidence type="ECO:0000313" key="5">
    <source>
        <dbReference type="Proteomes" id="UP000316270"/>
    </source>
</evidence>
<dbReference type="InterPro" id="IPR043453">
    <property type="entry name" value="Slm1_PH"/>
</dbReference>
<feature type="region of interest" description="Disordered" evidence="2">
    <location>
        <begin position="1"/>
        <end position="31"/>
    </location>
</feature>
<organism evidence="4 5">
    <name type="scientific">Venturia effusa</name>
    <dbReference type="NCBI Taxonomy" id="50376"/>
    <lineage>
        <taxon>Eukaryota</taxon>
        <taxon>Fungi</taxon>
        <taxon>Dikarya</taxon>
        <taxon>Ascomycota</taxon>
        <taxon>Pezizomycotina</taxon>
        <taxon>Dothideomycetes</taxon>
        <taxon>Pleosporomycetidae</taxon>
        <taxon>Venturiales</taxon>
        <taxon>Venturiaceae</taxon>
        <taxon>Venturia</taxon>
    </lineage>
</organism>
<dbReference type="Pfam" id="PF20400">
    <property type="entry name" value="BAR_4"/>
    <property type="match status" value="1"/>
</dbReference>
<protein>
    <recommendedName>
        <fullName evidence="3">PH domain-containing protein</fullName>
    </recommendedName>
</protein>
<evidence type="ECO:0000259" key="3">
    <source>
        <dbReference type="PROSITE" id="PS50003"/>
    </source>
</evidence>
<keyword evidence="1" id="KW-0597">Phosphoprotein</keyword>
<feature type="compositionally biased region" description="Low complexity" evidence="2">
    <location>
        <begin position="1"/>
        <end position="19"/>
    </location>
</feature>
<dbReference type="PANTHER" id="PTHR31941">
    <property type="entry name" value="CYTOSKELETAL SIGNALING PROTEIN SLM1"/>
    <property type="match status" value="1"/>
</dbReference>
<dbReference type="InterPro" id="IPR011993">
    <property type="entry name" value="PH-like_dom_sf"/>
</dbReference>
<feature type="region of interest" description="Disordered" evidence="2">
    <location>
        <begin position="495"/>
        <end position="520"/>
    </location>
</feature>
<dbReference type="Gene3D" id="2.30.29.30">
    <property type="entry name" value="Pleckstrin-homology domain (PH domain)/Phosphotyrosine-binding domain (PTB)"/>
    <property type="match status" value="1"/>
</dbReference>
<evidence type="ECO:0000256" key="1">
    <source>
        <dbReference type="ARBA" id="ARBA00022553"/>
    </source>
</evidence>
<dbReference type="Pfam" id="PF20399">
    <property type="entry name" value="PH_20"/>
    <property type="match status" value="1"/>
</dbReference>